<dbReference type="PANTHER" id="PTHR36541">
    <property type="entry name" value="SUPEROXIDE REDUCTASE-RELATED"/>
    <property type="match status" value="1"/>
</dbReference>
<dbReference type="InterPro" id="IPR002742">
    <property type="entry name" value="Desulfoferrodoxin_Fe-bd_dom"/>
</dbReference>
<dbReference type="Proteomes" id="UP000836788">
    <property type="component" value="Chromosome 2"/>
</dbReference>
<evidence type="ECO:0000256" key="6">
    <source>
        <dbReference type="SAM" id="SignalP"/>
    </source>
</evidence>
<evidence type="ECO:0000256" key="1">
    <source>
        <dbReference type="ARBA" id="ARBA00005941"/>
    </source>
</evidence>
<keyword evidence="5" id="KW-0408">Iron</keyword>
<dbReference type="GO" id="GO:0005506">
    <property type="term" value="F:iron ion binding"/>
    <property type="evidence" value="ECO:0007669"/>
    <property type="project" value="InterPro"/>
</dbReference>
<keyword evidence="2" id="KW-0813">Transport</keyword>
<dbReference type="SUPFAM" id="SSF49367">
    <property type="entry name" value="Superoxide reductase-like"/>
    <property type="match status" value="1"/>
</dbReference>
<dbReference type="InterPro" id="IPR036073">
    <property type="entry name" value="Desulfoferrodoxin_Fe-bd_dom_sf"/>
</dbReference>
<evidence type="ECO:0000259" key="7">
    <source>
        <dbReference type="Pfam" id="PF01880"/>
    </source>
</evidence>
<evidence type="ECO:0000256" key="3">
    <source>
        <dbReference type="ARBA" id="ARBA00022723"/>
    </source>
</evidence>
<keyword evidence="4" id="KW-0249">Electron transport</keyword>
<feature type="chain" id="PRO_5035438826" description="Desulfoferrodoxin ferrous iron-binding domain-containing protein" evidence="6">
    <location>
        <begin position="19"/>
        <end position="180"/>
    </location>
</feature>
<feature type="domain" description="Desulfoferrodoxin ferrous iron-binding" evidence="7">
    <location>
        <begin position="89"/>
        <end position="175"/>
    </location>
</feature>
<dbReference type="GO" id="GO:0016491">
    <property type="term" value="F:oxidoreductase activity"/>
    <property type="evidence" value="ECO:0007669"/>
    <property type="project" value="InterPro"/>
</dbReference>
<protein>
    <recommendedName>
        <fullName evidence="7">Desulfoferrodoxin ferrous iron-binding domain-containing protein</fullName>
    </recommendedName>
</protein>
<gene>
    <name evidence="8" type="ORF">PTTT1_LOCUS27530</name>
</gene>
<evidence type="ECO:0000256" key="5">
    <source>
        <dbReference type="ARBA" id="ARBA00023004"/>
    </source>
</evidence>
<dbReference type="Gene3D" id="2.60.40.730">
    <property type="entry name" value="SOR catalytic domain"/>
    <property type="match status" value="1"/>
</dbReference>
<sequence>MKAMGLFPLVVCTASTGAFQVMDILSRGAADTLRESMHTSYVAEVSRRVALITAASFAAGVGPVQATDIAKTARKIEKELAGKANSNGAPEKHLPKVTISDTGTVEIVVPHVMDPVKPHFIELVWLKNMQSDKIVAAKAFSASDTSPPTLIAASVPKGVELKAMLFCNLHGLWEGDSFSV</sequence>
<organism evidence="8">
    <name type="scientific">Phaeodactylum tricornutum</name>
    <name type="common">Diatom</name>
    <dbReference type="NCBI Taxonomy" id="2850"/>
    <lineage>
        <taxon>Eukaryota</taxon>
        <taxon>Sar</taxon>
        <taxon>Stramenopiles</taxon>
        <taxon>Ochrophyta</taxon>
        <taxon>Bacillariophyta</taxon>
        <taxon>Bacillariophyceae</taxon>
        <taxon>Bacillariophycidae</taxon>
        <taxon>Naviculales</taxon>
        <taxon>Phaeodactylaceae</taxon>
        <taxon>Phaeodactylum</taxon>
    </lineage>
</organism>
<keyword evidence="6" id="KW-0732">Signal</keyword>
<evidence type="ECO:0000256" key="4">
    <source>
        <dbReference type="ARBA" id="ARBA00022982"/>
    </source>
</evidence>
<comment type="similarity">
    <text evidence="1">Belongs to the desulfoferrodoxin family.</text>
</comment>
<dbReference type="Pfam" id="PF01880">
    <property type="entry name" value="Desulfoferrodox"/>
    <property type="match status" value="1"/>
</dbReference>
<dbReference type="PANTHER" id="PTHR36541:SF1">
    <property type="entry name" value="SUPEROXIDE REDUCTASE-RELATED"/>
    <property type="match status" value="1"/>
</dbReference>
<accession>A0A8J9S6Y1</accession>
<name>A0A8J9S6Y1_PHATR</name>
<dbReference type="AlphaFoldDB" id="A0A8J9S6Y1"/>
<keyword evidence="3" id="KW-0479">Metal-binding</keyword>
<feature type="signal peptide" evidence="6">
    <location>
        <begin position="1"/>
        <end position="18"/>
    </location>
</feature>
<proteinExistence type="inferred from homology"/>
<dbReference type="InterPro" id="IPR051233">
    <property type="entry name" value="Desulfoferrodoxin_SOR"/>
</dbReference>
<reference evidence="8" key="1">
    <citation type="submission" date="2022-02" db="EMBL/GenBank/DDBJ databases">
        <authorList>
            <person name="Giguere J D."/>
        </authorList>
    </citation>
    <scope>NUCLEOTIDE SEQUENCE</scope>
    <source>
        <strain evidence="8">CCAP 1055/1</strain>
    </source>
</reference>
<evidence type="ECO:0000313" key="8">
    <source>
        <dbReference type="EMBL" id="CAG9284959.1"/>
    </source>
</evidence>
<dbReference type="EMBL" id="OU594943">
    <property type="protein sequence ID" value="CAG9284959.1"/>
    <property type="molecule type" value="Genomic_DNA"/>
</dbReference>
<evidence type="ECO:0000256" key="2">
    <source>
        <dbReference type="ARBA" id="ARBA00022448"/>
    </source>
</evidence>